<sequence>MKQGEQEAKEILQLKGYIFDNQYYDDNSSKSMPDLKFQGGNYLEVTHTQHNNKIAKSPTQFDRLSIREKTEKLQEMSEAQMRFIALDYERNIDGSFIEEGKCQFDKDKRLLAKSFNYKDGQPSEFKSDIPVIEADIDNIIAGIREKEKLHPKGDTDLFIFVLDDEFDCMEHLLKTKGRNGVTDYFLRVIEKSPFEKVFICEWDFENQCYIKQNPRLVCCTTIKEQEVSYIDICSYKL</sequence>
<dbReference type="EMBL" id="JBBNFM010000013">
    <property type="protein sequence ID" value="MEQ2454809.1"/>
    <property type="molecule type" value="Genomic_DNA"/>
</dbReference>
<gene>
    <name evidence="1" type="ORF">AAAT04_12255</name>
</gene>
<evidence type="ECO:0000313" key="2">
    <source>
        <dbReference type="Proteomes" id="UP001482186"/>
    </source>
</evidence>
<dbReference type="RefSeq" id="WP_349116188.1">
    <property type="nucleotide sequence ID" value="NZ_JBBNFM010000013.1"/>
</dbReference>
<keyword evidence="2" id="KW-1185">Reference proteome</keyword>
<comment type="caution">
    <text evidence="1">The sequence shown here is derived from an EMBL/GenBank/DDBJ whole genome shotgun (WGS) entry which is preliminary data.</text>
</comment>
<protein>
    <submittedName>
        <fullName evidence="1">Uncharacterized protein</fullName>
    </submittedName>
</protein>
<proteinExistence type="predicted"/>
<name>A0ABV1EL29_9FIRM</name>
<accession>A0ABV1EL29</accession>
<evidence type="ECO:0000313" key="1">
    <source>
        <dbReference type="EMBL" id="MEQ2454809.1"/>
    </source>
</evidence>
<dbReference type="Proteomes" id="UP001482186">
    <property type="component" value="Unassembled WGS sequence"/>
</dbReference>
<organism evidence="1 2">
    <name type="scientific">Coprococcus ammoniilyticus</name>
    <dbReference type="NCBI Taxonomy" id="2981785"/>
    <lineage>
        <taxon>Bacteria</taxon>
        <taxon>Bacillati</taxon>
        <taxon>Bacillota</taxon>
        <taxon>Clostridia</taxon>
        <taxon>Lachnospirales</taxon>
        <taxon>Lachnospiraceae</taxon>
        <taxon>Coprococcus</taxon>
    </lineage>
</organism>
<reference evidence="1 2" key="1">
    <citation type="submission" date="2024-04" db="EMBL/GenBank/DDBJ databases">
        <title>Human intestinal bacterial collection.</title>
        <authorList>
            <person name="Pauvert C."/>
            <person name="Hitch T.C.A."/>
            <person name="Clavel T."/>
        </authorList>
    </citation>
    <scope>NUCLEOTIDE SEQUENCE [LARGE SCALE GENOMIC DNA]</scope>
    <source>
        <strain evidence="1 2">CLA-AA-H141</strain>
    </source>
</reference>